<dbReference type="InterPro" id="IPR000843">
    <property type="entry name" value="HTH_LacI"/>
</dbReference>
<keyword evidence="7" id="KW-1185">Reference proteome</keyword>
<dbReference type="SUPFAM" id="SSF53822">
    <property type="entry name" value="Periplasmic binding protein-like I"/>
    <property type="match status" value="1"/>
</dbReference>
<gene>
    <name evidence="6" type="ORF">HXA33_14400</name>
</gene>
<dbReference type="Gene3D" id="1.10.260.40">
    <property type="entry name" value="lambda repressor-like DNA-binding domains"/>
    <property type="match status" value="1"/>
</dbReference>
<comment type="caution">
    <text evidence="6">The sequence shown here is derived from an EMBL/GenBank/DDBJ whole genome shotgun (WGS) entry which is preliminary data.</text>
</comment>
<dbReference type="PROSITE" id="PS00356">
    <property type="entry name" value="HTH_LACI_1"/>
    <property type="match status" value="1"/>
</dbReference>
<dbReference type="GO" id="GO:0000976">
    <property type="term" value="F:transcription cis-regulatory region binding"/>
    <property type="evidence" value="ECO:0007669"/>
    <property type="project" value="TreeGrafter"/>
</dbReference>
<keyword evidence="2" id="KW-0805">Transcription regulation</keyword>
<dbReference type="AlphaFoldDB" id="A0A9Q4FYJ7"/>
<dbReference type="RefSeq" id="WP_257822124.1">
    <property type="nucleotide sequence ID" value="NZ_JABXYM010000001.1"/>
</dbReference>
<feature type="domain" description="HTH lacI-type" evidence="5">
    <location>
        <begin position="3"/>
        <end position="57"/>
    </location>
</feature>
<protein>
    <submittedName>
        <fullName evidence="6">LacI family DNA-binding transcriptional regulator</fullName>
    </submittedName>
</protein>
<dbReference type="PROSITE" id="PS50932">
    <property type="entry name" value="HTH_LACI_2"/>
    <property type="match status" value="1"/>
</dbReference>
<dbReference type="Pfam" id="PF00356">
    <property type="entry name" value="LacI"/>
    <property type="match status" value="1"/>
</dbReference>
<organism evidence="6 7">
    <name type="scientific">Salipaludibacillus agaradhaerens</name>
    <name type="common">Bacillus agaradhaerens</name>
    <dbReference type="NCBI Taxonomy" id="76935"/>
    <lineage>
        <taxon>Bacteria</taxon>
        <taxon>Bacillati</taxon>
        <taxon>Bacillota</taxon>
        <taxon>Bacilli</taxon>
        <taxon>Bacillales</taxon>
        <taxon>Bacillaceae</taxon>
    </lineage>
</organism>
<sequence length="322" mass="36504">MKPKISDVAKVAGVSPTTVSRVLNNRGYIGKETREKVHEAMEKINYYPNDIARSLYIKKTFLIGVIFPTTSNPFYGQLIFHLENYANSLGYKVLLCNSQGREDKEKSYLQMLQRNQVDGVIAGAHNRGIEEYDIPNLPVVGFDRYLSKNTPVVSSDNYEGGRLASQLLIDKGCKNIIHINGPIDLETPANLRREAYEKVMRDNQLTPITYETTRDNEEVIKRLFDDHPEVDGIFASDDLIAANVMREARKRNISIPNDLKLIGYDGTQTTRILLPELSTIEQPIKDIAEKCVDILIKQIDGEREDIQQHTILPVRLIDAETT</sequence>
<dbReference type="CDD" id="cd01392">
    <property type="entry name" value="HTH_LacI"/>
    <property type="match status" value="1"/>
</dbReference>
<evidence type="ECO:0000256" key="2">
    <source>
        <dbReference type="ARBA" id="ARBA00023015"/>
    </source>
</evidence>
<evidence type="ECO:0000313" key="6">
    <source>
        <dbReference type="EMBL" id="MCR6097740.1"/>
    </source>
</evidence>
<proteinExistence type="predicted"/>
<keyword evidence="3 6" id="KW-0238">DNA-binding</keyword>
<dbReference type="CDD" id="cd06291">
    <property type="entry name" value="PBP1_Qymf-like"/>
    <property type="match status" value="1"/>
</dbReference>
<dbReference type="Proteomes" id="UP001057753">
    <property type="component" value="Unassembled WGS sequence"/>
</dbReference>
<dbReference type="InterPro" id="IPR028082">
    <property type="entry name" value="Peripla_BP_I"/>
</dbReference>
<evidence type="ECO:0000256" key="1">
    <source>
        <dbReference type="ARBA" id="ARBA00022491"/>
    </source>
</evidence>
<evidence type="ECO:0000313" key="7">
    <source>
        <dbReference type="Proteomes" id="UP001057753"/>
    </source>
</evidence>
<dbReference type="SUPFAM" id="SSF47413">
    <property type="entry name" value="lambda repressor-like DNA-binding domains"/>
    <property type="match status" value="1"/>
</dbReference>
<dbReference type="PANTHER" id="PTHR30146:SF95">
    <property type="entry name" value="RIBOSE OPERON REPRESSOR"/>
    <property type="match status" value="1"/>
</dbReference>
<reference evidence="6" key="1">
    <citation type="submission" date="2020-06" db="EMBL/GenBank/DDBJ databases">
        <title>Insight into the genomes of haloalkaliphilic bacilli from Kenyan soda lakes.</title>
        <authorList>
            <person name="Mwirichia R."/>
            <person name="Villamizar G.C."/>
            <person name="Poehlein A."/>
            <person name="Mugweru J."/>
            <person name="Kipnyargis A."/>
            <person name="Kiplimo D."/>
            <person name="Orwa P."/>
            <person name="Daniel R."/>
        </authorList>
    </citation>
    <scope>NUCLEOTIDE SEQUENCE</scope>
    <source>
        <strain evidence="6">B1096_S55</strain>
    </source>
</reference>
<dbReference type="Pfam" id="PF13377">
    <property type="entry name" value="Peripla_BP_3"/>
    <property type="match status" value="1"/>
</dbReference>
<evidence type="ECO:0000259" key="5">
    <source>
        <dbReference type="PROSITE" id="PS50932"/>
    </source>
</evidence>
<dbReference type="InterPro" id="IPR046335">
    <property type="entry name" value="LacI/GalR-like_sensor"/>
</dbReference>
<dbReference type="PRINTS" id="PR00036">
    <property type="entry name" value="HTHLACI"/>
</dbReference>
<dbReference type="EMBL" id="JABXYM010000001">
    <property type="protein sequence ID" value="MCR6097740.1"/>
    <property type="molecule type" value="Genomic_DNA"/>
</dbReference>
<accession>A0A9Q4FYJ7</accession>
<keyword evidence="4" id="KW-0804">Transcription</keyword>
<evidence type="ECO:0000256" key="3">
    <source>
        <dbReference type="ARBA" id="ARBA00023125"/>
    </source>
</evidence>
<dbReference type="InterPro" id="IPR010982">
    <property type="entry name" value="Lambda_DNA-bd_dom_sf"/>
</dbReference>
<keyword evidence="1" id="KW-0678">Repressor</keyword>
<dbReference type="PANTHER" id="PTHR30146">
    <property type="entry name" value="LACI-RELATED TRANSCRIPTIONAL REPRESSOR"/>
    <property type="match status" value="1"/>
</dbReference>
<name>A0A9Q4FYJ7_SALAG</name>
<dbReference type="Gene3D" id="3.40.50.2300">
    <property type="match status" value="2"/>
</dbReference>
<evidence type="ECO:0000256" key="4">
    <source>
        <dbReference type="ARBA" id="ARBA00023163"/>
    </source>
</evidence>
<dbReference type="SMART" id="SM00354">
    <property type="entry name" value="HTH_LACI"/>
    <property type="match status" value="1"/>
</dbReference>
<dbReference type="GO" id="GO:0003700">
    <property type="term" value="F:DNA-binding transcription factor activity"/>
    <property type="evidence" value="ECO:0007669"/>
    <property type="project" value="TreeGrafter"/>
</dbReference>